<keyword evidence="3" id="KW-1185">Reference proteome</keyword>
<comment type="caution">
    <text evidence="2">The sequence shown here is derived from an EMBL/GenBank/DDBJ whole genome shotgun (WGS) entry which is preliminary data.</text>
</comment>
<gene>
    <name evidence="2" type="ORF">E9228_001615</name>
</gene>
<dbReference type="EMBL" id="JAAOYO010000002">
    <property type="protein sequence ID" value="NII40979.1"/>
    <property type="molecule type" value="Genomic_DNA"/>
</dbReference>
<dbReference type="Proteomes" id="UP001318300">
    <property type="component" value="Unassembled WGS sequence"/>
</dbReference>
<organism evidence="2 3">
    <name type="scientific">Curtobacterium salicis</name>
    <dbReference type="NCBI Taxonomy" id="1779862"/>
    <lineage>
        <taxon>Bacteria</taxon>
        <taxon>Bacillati</taxon>
        <taxon>Actinomycetota</taxon>
        <taxon>Actinomycetes</taxon>
        <taxon>Micrococcales</taxon>
        <taxon>Microbacteriaceae</taxon>
        <taxon>Curtobacterium</taxon>
    </lineage>
</organism>
<keyword evidence="1" id="KW-0472">Membrane</keyword>
<sequence>MTETTRDRALRALLVDRVDRSVRRRRWLVPTIGIGAFVVAGSLTAGALVGAGLPQQSLSPEDATALVSTGAAGDVTLLGSPVVRVTDGPTTLTLPGRPSGARDVAVGLQCAPDGTATVTVGTSGDDGGDPTTADCGTSVTVAVGRAAGERPVVRVDHDGGAMTVWAAWARPDPVPGASPEQQAALEDGIVTRSEYVAALDRYVGCMRASGHPVDLGDEQPVVFAIGVPSESVQADARCGATELIDVDSMWQAEHPDAELYTSAAGAPYDPAADPRYAG</sequence>
<feature type="transmembrane region" description="Helical" evidence="1">
    <location>
        <begin position="27"/>
        <end position="53"/>
    </location>
</feature>
<protein>
    <submittedName>
        <fullName evidence="2">Uncharacterized protein</fullName>
    </submittedName>
</protein>
<keyword evidence="1" id="KW-1133">Transmembrane helix</keyword>
<keyword evidence="1" id="KW-0812">Transmembrane</keyword>
<evidence type="ECO:0000256" key="1">
    <source>
        <dbReference type="SAM" id="Phobius"/>
    </source>
</evidence>
<dbReference type="RefSeq" id="WP_166780031.1">
    <property type="nucleotide sequence ID" value="NZ_JAAOYO010000002.1"/>
</dbReference>
<accession>A0ABX0T7D9</accession>
<name>A0ABX0T7D9_9MICO</name>
<reference evidence="2 3" key="1">
    <citation type="submission" date="2020-03" db="EMBL/GenBank/DDBJ databases">
        <title>Above-ground endophytic microbial communities from plants in different locations in the United States.</title>
        <authorList>
            <person name="Frank C."/>
        </authorList>
    </citation>
    <scope>NUCLEOTIDE SEQUENCE [LARGE SCALE GENOMIC DNA]</scope>
    <source>
        <strain evidence="2 3">WW7</strain>
    </source>
</reference>
<evidence type="ECO:0000313" key="3">
    <source>
        <dbReference type="Proteomes" id="UP001318300"/>
    </source>
</evidence>
<proteinExistence type="predicted"/>
<evidence type="ECO:0000313" key="2">
    <source>
        <dbReference type="EMBL" id="NII40979.1"/>
    </source>
</evidence>